<dbReference type="EMBL" id="FWWW01000066">
    <property type="protein sequence ID" value="SMB93941.1"/>
    <property type="molecule type" value="Genomic_DNA"/>
</dbReference>
<protein>
    <submittedName>
        <fullName evidence="2">Uncharacterized protein</fullName>
    </submittedName>
</protein>
<evidence type="ECO:0000313" key="2">
    <source>
        <dbReference type="EMBL" id="SMB93941.1"/>
    </source>
</evidence>
<proteinExistence type="predicted"/>
<dbReference type="Proteomes" id="UP000192266">
    <property type="component" value="Unassembled WGS sequence"/>
</dbReference>
<gene>
    <name evidence="2" type="ORF">SAMN00120144_2313</name>
</gene>
<feature type="non-terminal residue" evidence="2">
    <location>
        <position position="70"/>
    </location>
</feature>
<name>A0A1W1VLL3_9BACT</name>
<keyword evidence="1" id="KW-0732">Signal</keyword>
<dbReference type="RefSeq" id="WP_143434877.1">
    <property type="nucleotide sequence ID" value="NZ_FWWW01000066.1"/>
</dbReference>
<feature type="chain" id="PRO_5013275144" evidence="1">
    <location>
        <begin position="27"/>
        <end position="70"/>
    </location>
</feature>
<reference evidence="2 3" key="1">
    <citation type="submission" date="2017-04" db="EMBL/GenBank/DDBJ databases">
        <authorList>
            <person name="Afonso C.L."/>
            <person name="Miller P.J."/>
            <person name="Scott M.A."/>
            <person name="Spackman E."/>
            <person name="Goraichik I."/>
            <person name="Dimitrov K.M."/>
            <person name="Suarez D.L."/>
            <person name="Swayne D.E."/>
        </authorList>
    </citation>
    <scope>NUCLEOTIDE SEQUENCE [LARGE SCALE GENOMIC DNA]</scope>
    <source>
        <strain evidence="2 3">DSM 11622</strain>
    </source>
</reference>
<accession>A0A1W1VLL3</accession>
<keyword evidence="3" id="KW-1185">Reference proteome</keyword>
<evidence type="ECO:0000313" key="3">
    <source>
        <dbReference type="Proteomes" id="UP000192266"/>
    </source>
</evidence>
<dbReference type="OrthoDB" id="9908344at2"/>
<dbReference type="AlphaFoldDB" id="A0A1W1VLL3"/>
<feature type="signal peptide" evidence="1">
    <location>
        <begin position="1"/>
        <end position="26"/>
    </location>
</feature>
<evidence type="ECO:0000256" key="1">
    <source>
        <dbReference type="SAM" id="SignalP"/>
    </source>
</evidence>
<organism evidence="2 3">
    <name type="scientific">Hymenobacter roseosalivarius DSM 11622</name>
    <dbReference type="NCBI Taxonomy" id="645990"/>
    <lineage>
        <taxon>Bacteria</taxon>
        <taxon>Pseudomonadati</taxon>
        <taxon>Bacteroidota</taxon>
        <taxon>Cytophagia</taxon>
        <taxon>Cytophagales</taxon>
        <taxon>Hymenobacteraceae</taxon>
        <taxon>Hymenobacter</taxon>
    </lineage>
</organism>
<sequence length="70" mass="7849">MPHKYFLLFGALLFMALGETVGKVTAAIRPTAATVSTFIGPYAKRKPIKAQFKRKKAVHRQGRSLVRTIY</sequence>